<dbReference type="CDD" id="cd15482">
    <property type="entry name" value="Sialidase_non-viral"/>
    <property type="match status" value="1"/>
</dbReference>
<feature type="domain" description="Sialidase" evidence="3">
    <location>
        <begin position="113"/>
        <end position="429"/>
    </location>
</feature>
<dbReference type="Gene3D" id="2.120.10.10">
    <property type="match status" value="1"/>
</dbReference>
<reference evidence="5" key="1">
    <citation type="submission" date="2025-08" db="UniProtKB">
        <authorList>
            <consortium name="RefSeq"/>
        </authorList>
    </citation>
    <scope>IDENTIFICATION</scope>
    <source>
        <tissue evidence="5">Testes</tissue>
    </source>
</reference>
<dbReference type="InterPro" id="IPR011040">
    <property type="entry name" value="Sialidase"/>
</dbReference>
<organism evidence="4 5">
    <name type="scientific">Saccoglossus kowalevskii</name>
    <name type="common">Acorn worm</name>
    <dbReference type="NCBI Taxonomy" id="10224"/>
    <lineage>
        <taxon>Eukaryota</taxon>
        <taxon>Metazoa</taxon>
        <taxon>Hemichordata</taxon>
        <taxon>Enteropneusta</taxon>
        <taxon>Harrimaniidae</taxon>
        <taxon>Saccoglossus</taxon>
    </lineage>
</organism>
<keyword evidence="4" id="KW-1185">Reference proteome</keyword>
<keyword evidence="2" id="KW-0812">Transmembrane</keyword>
<protein>
    <submittedName>
        <fullName evidence="5">Sialidase-3-like</fullName>
    </submittedName>
</protein>
<evidence type="ECO:0000313" key="4">
    <source>
        <dbReference type="Proteomes" id="UP000694865"/>
    </source>
</evidence>
<dbReference type="Pfam" id="PF13088">
    <property type="entry name" value="BNR_2"/>
    <property type="match status" value="1"/>
</dbReference>
<comment type="similarity">
    <text evidence="1">Belongs to the glycosyl hydrolase 33 family.</text>
</comment>
<dbReference type="GeneID" id="102808203"/>
<keyword evidence="2" id="KW-0472">Membrane</keyword>
<accession>A0ABM0M1D8</accession>
<gene>
    <name evidence="5" type="primary">LOC102808203</name>
</gene>
<proteinExistence type="inferred from homology"/>
<evidence type="ECO:0000256" key="1">
    <source>
        <dbReference type="ARBA" id="ARBA00009348"/>
    </source>
</evidence>
<evidence type="ECO:0000313" key="5">
    <source>
        <dbReference type="RefSeq" id="XP_006813829.1"/>
    </source>
</evidence>
<dbReference type="RefSeq" id="XP_006813829.1">
    <property type="nucleotide sequence ID" value="XM_006813766.1"/>
</dbReference>
<dbReference type="Proteomes" id="UP000694865">
    <property type="component" value="Unplaced"/>
</dbReference>
<dbReference type="PANTHER" id="PTHR10628">
    <property type="entry name" value="SIALIDASE"/>
    <property type="match status" value="1"/>
</dbReference>
<dbReference type="SUPFAM" id="SSF50939">
    <property type="entry name" value="Sialidases"/>
    <property type="match status" value="1"/>
</dbReference>
<dbReference type="InterPro" id="IPR036278">
    <property type="entry name" value="Sialidase_sf"/>
</dbReference>
<dbReference type="InterPro" id="IPR026856">
    <property type="entry name" value="Sialidase_fam"/>
</dbReference>
<sequence>MRTKLHIKCIFVVLGVVVLMVLVDNWLTYYWLDEKGYNRGRLDRARIALNNGDYHNYDMYGSLQNHEENDNFFTWRDQDVGRVVFPKYMFGWSIVRIPALVYHKNVYIAFCEMRAESHGDAGNINIIAKRGHRNRNNQIQWEETMLIAAVPGMRSMCPTPIVDHVRDAIILIFVAFPPGMTESQLIKNVTYHQLVMVMKSTDLGRTWSIPVDITASTLNAMRRIPSMFATGPGHGIQLKSGRLIAQGNVHVKKVPGGKFTYDFSTVIYSDDGGSTWSPGGTVPLGWDSFENIIMTNEATVVELDNNLLCLNSRTPNAFQTRAISCSKNGGLQFGLPQLSDNLVESGFKMRNGNLHLLKNPGCEGSMVAFPAPPGTNITDDVHKTWVLFSNPANMADRTRLSVRLSTNSLKTWSEPWRLHEGSSGYSDLAYYETIENRKKVQNFAILYEIGTNEMSEISFRTFTLQDVIRNIPLSL</sequence>
<keyword evidence="2" id="KW-1133">Transmembrane helix</keyword>
<evidence type="ECO:0000259" key="3">
    <source>
        <dbReference type="Pfam" id="PF13088"/>
    </source>
</evidence>
<name>A0ABM0M1D8_SACKO</name>
<dbReference type="PANTHER" id="PTHR10628:SF30">
    <property type="entry name" value="EXO-ALPHA-SIALIDASE"/>
    <property type="match status" value="1"/>
</dbReference>
<feature type="transmembrane region" description="Helical" evidence="2">
    <location>
        <begin position="9"/>
        <end position="32"/>
    </location>
</feature>
<evidence type="ECO:0000256" key="2">
    <source>
        <dbReference type="SAM" id="Phobius"/>
    </source>
</evidence>